<dbReference type="SUPFAM" id="SSF53720">
    <property type="entry name" value="ALDH-like"/>
    <property type="match status" value="1"/>
</dbReference>
<name>A0ABS8PP86_9BACT</name>
<dbReference type="InterPro" id="IPR008670">
    <property type="entry name" value="CoA_reduct_LuxC"/>
</dbReference>
<sequence>MTLSQRIRLLTNLGTYMQGASDEWLAAKERAFRNNGWFLPAFIDRSVQNIAQAFLQEPVLKKWTGCYPQLEATLHMPRLVGLVMAGNIPLVGFHDLLCVFIAGHRCLIKVSSKDEILIQHLVAKMIEWEPELASWIRFETLLKGCDAYIATGSDNTAGYFDYYFAKYPHLIRRNRTSAAVLTGRETPEELDALADDVFLYFGMGCRNVTKIYVPEQYNFEPLLQVFKKYDYLADVHKYKNNYDYNLALYLLNKRFYMSTPALLLVEDAGLFSPVSQLNYAFYGNKSNLVGELVNNPSVQCIVGHDCIPFGQAQSPAIDQYADGEDTLAFLLSLNE</sequence>
<proteinExistence type="predicted"/>
<dbReference type="Pfam" id="PF05893">
    <property type="entry name" value="LuxC"/>
    <property type="match status" value="1"/>
</dbReference>
<keyword evidence="1" id="KW-0521">NADP</keyword>
<dbReference type="Proteomes" id="UP001199816">
    <property type="component" value="Unassembled WGS sequence"/>
</dbReference>
<evidence type="ECO:0000313" key="2">
    <source>
        <dbReference type="EMBL" id="MCD2422906.1"/>
    </source>
</evidence>
<protein>
    <submittedName>
        <fullName evidence="2">Acyl-CoA reductase</fullName>
    </submittedName>
</protein>
<organism evidence="2 3">
    <name type="scientific">Niabella pedocola</name>
    <dbReference type="NCBI Taxonomy" id="1752077"/>
    <lineage>
        <taxon>Bacteria</taxon>
        <taxon>Pseudomonadati</taxon>
        <taxon>Bacteroidota</taxon>
        <taxon>Chitinophagia</taxon>
        <taxon>Chitinophagales</taxon>
        <taxon>Chitinophagaceae</taxon>
        <taxon>Niabella</taxon>
    </lineage>
</organism>
<gene>
    <name evidence="2" type="ORF">LQ567_09050</name>
</gene>
<evidence type="ECO:0000313" key="3">
    <source>
        <dbReference type="Proteomes" id="UP001199816"/>
    </source>
</evidence>
<accession>A0ABS8PP86</accession>
<evidence type="ECO:0000256" key="1">
    <source>
        <dbReference type="ARBA" id="ARBA00022857"/>
    </source>
</evidence>
<keyword evidence="3" id="KW-1185">Reference proteome</keyword>
<dbReference type="EMBL" id="JAJNEC010000005">
    <property type="protein sequence ID" value="MCD2422906.1"/>
    <property type="molecule type" value="Genomic_DNA"/>
</dbReference>
<dbReference type="InterPro" id="IPR016161">
    <property type="entry name" value="Ald_DH/histidinol_DH"/>
</dbReference>
<dbReference type="RefSeq" id="WP_231004177.1">
    <property type="nucleotide sequence ID" value="NZ_JAJNEC010000005.1"/>
</dbReference>
<reference evidence="2 3" key="1">
    <citation type="submission" date="2021-11" db="EMBL/GenBank/DDBJ databases">
        <title>Genomic of Niabella pedocola.</title>
        <authorList>
            <person name="Wu T."/>
        </authorList>
    </citation>
    <scope>NUCLEOTIDE SEQUENCE [LARGE SCALE GENOMIC DNA]</scope>
    <source>
        <strain evidence="2 3">JCM 31011</strain>
    </source>
</reference>
<comment type="caution">
    <text evidence="2">The sequence shown here is derived from an EMBL/GenBank/DDBJ whole genome shotgun (WGS) entry which is preliminary data.</text>
</comment>